<dbReference type="Proteomes" id="UP000217163">
    <property type="component" value="Unassembled WGS sequence"/>
</dbReference>
<proteinExistence type="predicted"/>
<dbReference type="EMBL" id="NKQU01000659">
    <property type="protein sequence ID" value="OZI82987.1"/>
    <property type="molecule type" value="Genomic_DNA"/>
</dbReference>
<name>A0A261WA66_9PSED</name>
<protein>
    <submittedName>
        <fullName evidence="1">Uncharacterized protein</fullName>
    </submittedName>
</protein>
<evidence type="ECO:0000313" key="2">
    <source>
        <dbReference type="Proteomes" id="UP000217163"/>
    </source>
</evidence>
<sequence length="66" mass="7232">MALEHFGSDGLLQVVVDIWSHAAPPPRPVIEHLTTDKVSQEVLNILKLPKSESEVSCRADPLFQAA</sequence>
<evidence type="ECO:0000313" key="1">
    <source>
        <dbReference type="EMBL" id="OZI82987.1"/>
    </source>
</evidence>
<comment type="caution">
    <text evidence="1">The sequence shown here is derived from an EMBL/GenBank/DDBJ whole genome shotgun (WGS) entry which is preliminary data.</text>
</comment>
<organism evidence="1 2">
    <name type="scientific">Pseudomonas avellanae</name>
    <dbReference type="NCBI Taxonomy" id="46257"/>
    <lineage>
        <taxon>Bacteria</taxon>
        <taxon>Pseudomonadati</taxon>
        <taxon>Pseudomonadota</taxon>
        <taxon>Gammaproteobacteria</taxon>
        <taxon>Pseudomonadales</taxon>
        <taxon>Pseudomonadaceae</taxon>
        <taxon>Pseudomonas</taxon>
    </lineage>
</organism>
<dbReference type="AlphaFoldDB" id="A0A261WA66"/>
<accession>A0A261WA66</accession>
<reference evidence="2" key="1">
    <citation type="journal article" date="2016" name="Sci. Rep.">
        <title>Genome analysis of the kiwifruit canker pathogen Pseudomonas syringae pv. actinidiae biovar 5.</title>
        <authorList>
            <person name="Fujikawa T."/>
            <person name="Sawada H."/>
        </authorList>
    </citation>
    <scope>NUCLEOTIDE SEQUENCE [LARGE SCALE GENOMIC DNA]</scope>
    <source>
        <strain evidence="2">MAFF 212061</strain>
    </source>
</reference>
<gene>
    <name evidence="1" type="ORF">CFN58_34390</name>
</gene>